<dbReference type="AlphaFoldDB" id="A0A558CRL6"/>
<dbReference type="InterPro" id="IPR006015">
    <property type="entry name" value="Universal_stress_UspA"/>
</dbReference>
<dbReference type="InterPro" id="IPR014729">
    <property type="entry name" value="Rossmann-like_a/b/a_fold"/>
</dbReference>
<accession>A0A558CRL6</accession>
<evidence type="ECO:0000313" key="4">
    <source>
        <dbReference type="Proteomes" id="UP000320011"/>
    </source>
</evidence>
<dbReference type="PRINTS" id="PR01438">
    <property type="entry name" value="UNVRSLSTRESS"/>
</dbReference>
<dbReference type="Pfam" id="PF00582">
    <property type="entry name" value="Usp"/>
    <property type="match status" value="2"/>
</dbReference>
<feature type="domain" description="UspA" evidence="2">
    <location>
        <begin position="1"/>
        <end position="135"/>
    </location>
</feature>
<dbReference type="PANTHER" id="PTHR46268:SF6">
    <property type="entry name" value="UNIVERSAL STRESS PROTEIN UP12"/>
    <property type="match status" value="1"/>
</dbReference>
<dbReference type="OrthoDB" id="3628327at2"/>
<dbReference type="SUPFAM" id="SSF52402">
    <property type="entry name" value="Adenine nucleotide alpha hydrolases-like"/>
    <property type="match status" value="2"/>
</dbReference>
<comment type="caution">
    <text evidence="3">The sequence shown here is derived from an EMBL/GenBank/DDBJ whole genome shotgun (WGS) entry which is preliminary data.</text>
</comment>
<dbReference type="Proteomes" id="UP000320011">
    <property type="component" value="Unassembled WGS sequence"/>
</dbReference>
<reference evidence="3 4" key="1">
    <citation type="submission" date="2019-07" db="EMBL/GenBank/DDBJ databases">
        <authorList>
            <person name="Duangmal K."/>
            <person name="Teo W.F.A."/>
        </authorList>
    </citation>
    <scope>NUCLEOTIDE SEQUENCE [LARGE SCALE GENOMIC DNA]</scope>
    <source>
        <strain evidence="3 4">TBRC 6029</strain>
    </source>
</reference>
<evidence type="ECO:0000256" key="1">
    <source>
        <dbReference type="ARBA" id="ARBA00008791"/>
    </source>
</evidence>
<proteinExistence type="inferred from homology"/>
<keyword evidence="4" id="KW-1185">Reference proteome</keyword>
<organism evidence="3 4">
    <name type="scientific">Amycolatopsis rhizosphaerae</name>
    <dbReference type="NCBI Taxonomy" id="2053003"/>
    <lineage>
        <taxon>Bacteria</taxon>
        <taxon>Bacillati</taxon>
        <taxon>Actinomycetota</taxon>
        <taxon>Actinomycetes</taxon>
        <taxon>Pseudonocardiales</taxon>
        <taxon>Pseudonocardiaceae</taxon>
        <taxon>Amycolatopsis</taxon>
    </lineage>
</organism>
<evidence type="ECO:0000313" key="3">
    <source>
        <dbReference type="EMBL" id="TVT51401.1"/>
    </source>
</evidence>
<gene>
    <name evidence="3" type="ORF">FNH05_15025</name>
</gene>
<dbReference type="Gene3D" id="3.40.50.620">
    <property type="entry name" value="HUPs"/>
    <property type="match status" value="2"/>
</dbReference>
<name>A0A558CRL6_9PSEU</name>
<dbReference type="EMBL" id="VJWX01000127">
    <property type="protein sequence ID" value="TVT51401.1"/>
    <property type="molecule type" value="Genomic_DNA"/>
</dbReference>
<feature type="domain" description="UspA" evidence="2">
    <location>
        <begin position="189"/>
        <end position="263"/>
    </location>
</feature>
<protein>
    <submittedName>
        <fullName evidence="3">Universal stress protein</fullName>
    </submittedName>
</protein>
<dbReference type="PANTHER" id="PTHR46268">
    <property type="entry name" value="STRESS RESPONSE PROTEIN NHAX"/>
    <property type="match status" value="1"/>
</dbReference>
<sequence>MVGVDGSPSSLDAVRWAAAEAARRGAALTLLFACAVPSPEPYTPVKLPRSYRDALLDQGRERLEEAKKVAEHTAAVPVRTELRAGQPVAELVRASETADLAVLGSRGLGGITGLLLGSVAVGLATHGHCPVVVVRGAVPEDGPIVAGVDGSPLSDTVLGFAFATAAARGVRLIAVQALASADDEEDLTSRLQRWKAEYPRVEVSQRLVEDRPVRALLQAAEGAQLIVVGSRGRGGRGGLAGIGLGSTSHGVLHHAECPVAVLRPQALPERA</sequence>
<dbReference type="InterPro" id="IPR006016">
    <property type="entry name" value="UspA"/>
</dbReference>
<comment type="similarity">
    <text evidence="1">Belongs to the universal stress protein A family.</text>
</comment>
<reference evidence="3 4" key="2">
    <citation type="submission" date="2019-08" db="EMBL/GenBank/DDBJ databases">
        <title>Amycolatopsis acidicola sp. nov., isolated from peat swamp forest soil.</title>
        <authorList>
            <person name="Srisuk N."/>
        </authorList>
    </citation>
    <scope>NUCLEOTIDE SEQUENCE [LARGE SCALE GENOMIC DNA]</scope>
    <source>
        <strain evidence="3 4">TBRC 6029</strain>
    </source>
</reference>
<evidence type="ECO:0000259" key="2">
    <source>
        <dbReference type="Pfam" id="PF00582"/>
    </source>
</evidence>